<keyword evidence="8" id="KW-1185">Reference proteome</keyword>
<evidence type="ECO:0000313" key="7">
    <source>
        <dbReference type="EMBL" id="MBB3103951.1"/>
    </source>
</evidence>
<proteinExistence type="predicted"/>
<evidence type="ECO:0000256" key="5">
    <source>
        <dbReference type="SAM" id="MobiDB-lite"/>
    </source>
</evidence>
<accession>A0A839T341</accession>
<protein>
    <submittedName>
        <fullName evidence="7">TetR/AcrR family transcriptional repressor of nem operon</fullName>
    </submittedName>
</protein>
<dbReference type="SUPFAM" id="SSF48498">
    <property type="entry name" value="Tetracyclin repressor-like, C-terminal domain"/>
    <property type="match status" value="1"/>
</dbReference>
<keyword evidence="2 4" id="KW-0238">DNA-binding</keyword>
<sequence>MNTHGSLPRRGRPPKVSREYSDTREALIRIGTAVLTEQGFVATGLDGLLKQVDVPKGSFYHYFKSKDAFGRAVLESYAVYFARKLDRRLLDESMSPLERIGTFVEDAKAGMVKHQFRRGCLVGNLGQEVTVLPEGYGDLLEAIFASWQGRIAACLSLAQQSGDLSEKADCMELAQFFWIGWEGAVMRARLVQKVDPLDVFFKVFMAGLPR</sequence>
<keyword evidence="1" id="KW-0805">Transcription regulation</keyword>
<dbReference type="AlphaFoldDB" id="A0A839T341"/>
<name>A0A839T341_AZOMA</name>
<dbReference type="RefSeq" id="WP_183166864.1">
    <property type="nucleotide sequence ID" value="NZ_JACHXI010000011.1"/>
</dbReference>
<dbReference type="GO" id="GO:0003677">
    <property type="term" value="F:DNA binding"/>
    <property type="evidence" value="ECO:0007669"/>
    <property type="project" value="UniProtKB-UniRule"/>
</dbReference>
<feature type="domain" description="HTH tetR-type" evidence="6">
    <location>
        <begin position="21"/>
        <end position="81"/>
    </location>
</feature>
<dbReference type="SUPFAM" id="SSF46689">
    <property type="entry name" value="Homeodomain-like"/>
    <property type="match status" value="1"/>
</dbReference>
<organism evidence="7 8">
    <name type="scientific">Azomonas macrocytogenes</name>
    <name type="common">Azotobacter macrocytogenes</name>
    <dbReference type="NCBI Taxonomy" id="69962"/>
    <lineage>
        <taxon>Bacteria</taxon>
        <taxon>Pseudomonadati</taxon>
        <taxon>Pseudomonadota</taxon>
        <taxon>Gammaproteobacteria</taxon>
        <taxon>Pseudomonadales</taxon>
        <taxon>Pseudomonadaceae</taxon>
        <taxon>Azomonas</taxon>
    </lineage>
</organism>
<keyword evidence="3" id="KW-0804">Transcription</keyword>
<evidence type="ECO:0000256" key="4">
    <source>
        <dbReference type="PROSITE-ProRule" id="PRU00335"/>
    </source>
</evidence>
<dbReference type="InterPro" id="IPR009057">
    <property type="entry name" value="Homeodomain-like_sf"/>
</dbReference>
<evidence type="ECO:0000259" key="6">
    <source>
        <dbReference type="PROSITE" id="PS50977"/>
    </source>
</evidence>
<dbReference type="PANTHER" id="PTHR47506">
    <property type="entry name" value="TRANSCRIPTIONAL REGULATORY PROTEIN"/>
    <property type="match status" value="1"/>
</dbReference>
<evidence type="ECO:0000256" key="1">
    <source>
        <dbReference type="ARBA" id="ARBA00023015"/>
    </source>
</evidence>
<dbReference type="Proteomes" id="UP000549250">
    <property type="component" value="Unassembled WGS sequence"/>
</dbReference>
<feature type="region of interest" description="Disordered" evidence="5">
    <location>
        <begin position="1"/>
        <end position="20"/>
    </location>
</feature>
<dbReference type="InterPro" id="IPR001647">
    <property type="entry name" value="HTH_TetR"/>
</dbReference>
<dbReference type="PANTHER" id="PTHR47506:SF6">
    <property type="entry name" value="HTH-TYPE TRANSCRIPTIONAL REPRESSOR NEMR"/>
    <property type="match status" value="1"/>
</dbReference>
<comment type="caution">
    <text evidence="7">The sequence shown here is derived from an EMBL/GenBank/DDBJ whole genome shotgun (WGS) entry which is preliminary data.</text>
</comment>
<evidence type="ECO:0000256" key="2">
    <source>
        <dbReference type="ARBA" id="ARBA00023125"/>
    </source>
</evidence>
<dbReference type="Pfam" id="PF16925">
    <property type="entry name" value="TetR_C_13"/>
    <property type="match status" value="1"/>
</dbReference>
<dbReference type="Pfam" id="PF00440">
    <property type="entry name" value="TetR_N"/>
    <property type="match status" value="1"/>
</dbReference>
<dbReference type="PROSITE" id="PS50977">
    <property type="entry name" value="HTH_TETR_2"/>
    <property type="match status" value="1"/>
</dbReference>
<evidence type="ECO:0000256" key="3">
    <source>
        <dbReference type="ARBA" id="ARBA00023163"/>
    </source>
</evidence>
<dbReference type="EMBL" id="JACHXI010000011">
    <property type="protein sequence ID" value="MBB3103951.1"/>
    <property type="molecule type" value="Genomic_DNA"/>
</dbReference>
<dbReference type="InterPro" id="IPR036271">
    <property type="entry name" value="Tet_transcr_reg_TetR-rel_C_sf"/>
</dbReference>
<feature type="DNA-binding region" description="H-T-H motif" evidence="4">
    <location>
        <begin position="44"/>
        <end position="63"/>
    </location>
</feature>
<dbReference type="Gene3D" id="1.10.357.10">
    <property type="entry name" value="Tetracycline Repressor, domain 2"/>
    <property type="match status" value="1"/>
</dbReference>
<reference evidence="7 8" key="1">
    <citation type="submission" date="2020-08" db="EMBL/GenBank/DDBJ databases">
        <title>Genomic Encyclopedia of Type Strains, Phase III (KMG-III): the genomes of soil and plant-associated and newly described type strains.</title>
        <authorList>
            <person name="Whitman W."/>
        </authorList>
    </citation>
    <scope>NUCLEOTIDE SEQUENCE [LARGE SCALE GENOMIC DNA]</scope>
    <source>
        <strain evidence="7 8">CECT 4462</strain>
    </source>
</reference>
<dbReference type="InterPro" id="IPR011075">
    <property type="entry name" value="TetR_C"/>
</dbReference>
<evidence type="ECO:0000313" key="8">
    <source>
        <dbReference type="Proteomes" id="UP000549250"/>
    </source>
</evidence>
<gene>
    <name evidence="7" type="ORF">FHR87_002361</name>
</gene>